<dbReference type="Proteomes" id="UP000634919">
    <property type="component" value="Unassembled WGS sequence"/>
</dbReference>
<keyword evidence="1" id="KW-0472">Membrane</keyword>
<organism evidence="3 4">
    <name type="scientific">Comamonas avium</name>
    <dbReference type="NCBI Taxonomy" id="2762231"/>
    <lineage>
        <taxon>Bacteria</taxon>
        <taxon>Pseudomonadati</taxon>
        <taxon>Pseudomonadota</taxon>
        <taxon>Betaproteobacteria</taxon>
        <taxon>Burkholderiales</taxon>
        <taxon>Comamonadaceae</taxon>
        <taxon>Comamonas</taxon>
    </lineage>
</organism>
<evidence type="ECO:0000313" key="4">
    <source>
        <dbReference type="Proteomes" id="UP000634919"/>
    </source>
</evidence>
<keyword evidence="4" id="KW-1185">Reference proteome</keyword>
<dbReference type="InterPro" id="IPR009936">
    <property type="entry name" value="DUF1468"/>
</dbReference>
<proteinExistence type="predicted"/>
<feature type="transmembrane region" description="Helical" evidence="1">
    <location>
        <begin position="41"/>
        <end position="62"/>
    </location>
</feature>
<evidence type="ECO:0000256" key="1">
    <source>
        <dbReference type="SAM" id="Phobius"/>
    </source>
</evidence>
<keyword evidence="1" id="KW-1133">Transmembrane helix</keyword>
<comment type="caution">
    <text evidence="3">The sequence shown here is derived from an EMBL/GenBank/DDBJ whole genome shotgun (WGS) entry which is preliminary data.</text>
</comment>
<dbReference type="Pfam" id="PF07331">
    <property type="entry name" value="TctB"/>
    <property type="match status" value="1"/>
</dbReference>
<feature type="transmembrane region" description="Helical" evidence="1">
    <location>
        <begin position="9"/>
        <end position="29"/>
    </location>
</feature>
<dbReference type="RefSeq" id="WP_191722275.1">
    <property type="nucleotide sequence ID" value="NZ_JACSQK010000002.1"/>
</dbReference>
<accession>A0ABR8S8I0</accession>
<reference evidence="3 4" key="1">
    <citation type="submission" date="2020-08" db="EMBL/GenBank/DDBJ databases">
        <title>A Genomic Blueprint of the Chicken Gut Microbiome.</title>
        <authorList>
            <person name="Gilroy R."/>
            <person name="Ravi A."/>
            <person name="Getino M."/>
            <person name="Pursley I."/>
            <person name="Horton D.L."/>
            <person name="Alikhan N.-F."/>
            <person name="Baker D."/>
            <person name="Gharbi K."/>
            <person name="Hall N."/>
            <person name="Watson M."/>
            <person name="Adriaenssens E.M."/>
            <person name="Foster-Nyarko E."/>
            <person name="Jarju S."/>
            <person name="Secka A."/>
            <person name="Antonio M."/>
            <person name="Oren A."/>
            <person name="Chaudhuri R."/>
            <person name="La Ragione R.M."/>
            <person name="Hildebrand F."/>
            <person name="Pallen M.J."/>
        </authorList>
    </citation>
    <scope>NUCLEOTIDE SEQUENCE [LARGE SCALE GENOMIC DNA]</scope>
    <source>
        <strain evidence="3 4">Sa2CVA6</strain>
    </source>
</reference>
<sequence>MTIRNQRDFAVGAAYIATGAAFAVVSWGYELGSASAMGPGYFPFWLGIVLALLGLVLCAGATSAKTPRLPLQRWDWRTLAWMTGSVAAFGLALKPLGLVLSVFGLVVASSLASREFTWRGTLLNAAVLVLLNTVLFVLLLDLPLPLWPA</sequence>
<protein>
    <submittedName>
        <fullName evidence="3">Tripartite tricarboxylate transporter TctB family protein</fullName>
    </submittedName>
</protein>
<feature type="domain" description="DUF1468" evidence="2">
    <location>
        <begin position="10"/>
        <end position="145"/>
    </location>
</feature>
<dbReference type="EMBL" id="JACSQK010000002">
    <property type="protein sequence ID" value="MBD7959399.1"/>
    <property type="molecule type" value="Genomic_DNA"/>
</dbReference>
<name>A0ABR8S8I0_9BURK</name>
<keyword evidence="1" id="KW-0812">Transmembrane</keyword>
<feature type="transmembrane region" description="Helical" evidence="1">
    <location>
        <begin position="121"/>
        <end position="140"/>
    </location>
</feature>
<evidence type="ECO:0000313" key="3">
    <source>
        <dbReference type="EMBL" id="MBD7959399.1"/>
    </source>
</evidence>
<evidence type="ECO:0000259" key="2">
    <source>
        <dbReference type="Pfam" id="PF07331"/>
    </source>
</evidence>
<gene>
    <name evidence="3" type="ORF">H9646_02815</name>
</gene>